<keyword evidence="2" id="KW-1185">Reference proteome</keyword>
<dbReference type="EMBL" id="WAGX01000005">
    <property type="protein sequence ID" value="KAB1438472.1"/>
    <property type="molecule type" value="Genomic_DNA"/>
</dbReference>
<name>A0A7V7QKU2_9FIRM</name>
<evidence type="ECO:0000313" key="2">
    <source>
        <dbReference type="Proteomes" id="UP000461768"/>
    </source>
</evidence>
<dbReference type="AlphaFoldDB" id="A0A7V7QKU2"/>
<reference evidence="1 2" key="2">
    <citation type="submission" date="2020-02" db="EMBL/GenBank/DDBJ databases">
        <title>Candidatus Galacturonibacter soehngenii shows hetero-acetogenic catabolism of galacturonic acid but lacks a canonical carbon monoxide dehydrogenase/acetyl-CoA synthase complex.</title>
        <authorList>
            <person name="Diender M."/>
            <person name="Stouten G.R."/>
            <person name="Petersen J.F."/>
            <person name="Nielsen P.H."/>
            <person name="Dueholm M.S."/>
            <person name="Pronk J.T."/>
            <person name="Van Loosdrecht M.C.M."/>
        </authorList>
    </citation>
    <scope>NUCLEOTIDE SEQUENCE [LARGE SCALE GENOMIC DNA]</scope>
    <source>
        <strain evidence="1">GalUA</strain>
    </source>
</reference>
<proteinExistence type="predicted"/>
<dbReference type="OrthoDB" id="2056069at2"/>
<accession>A0A7V7QKU2</accession>
<evidence type="ECO:0000313" key="1">
    <source>
        <dbReference type="EMBL" id="KAB1438472.1"/>
    </source>
</evidence>
<sequence>MAVEGTAYYNYYNIKGRYSPKTPQIPSWKKEYAVTTDEVRSNNRSQDEDAYKAYSKLEDIYYSVSVRNREKYSNVDDLYTYLNEKYNSSSFNRYSYEEKKAMYFNELEMTLYGCLGGGGNVDDPHLSQKVCDPTDSEKQVYNHNMVNLQVRNILTNSGFDLSLLSQRSVVLKIDPFYYKLSVIGLEDTSISQQIEQALNSSNNAKQLFYHILNSNASGISKDVLAKYRALKDFQNVTGLDLRDFFVTQDGFVNAAGENALELYKEYLKSSSAIPSEFKGVAYGYFAEQLGKLAKMDVSKILDLNLEIGLGEYGLYNVTDESIYVSHFDTMV</sequence>
<organism evidence="1 2">
    <name type="scientific">Candidatus Galacturonatibacter soehngenii</name>
    <dbReference type="NCBI Taxonomy" id="2307010"/>
    <lineage>
        <taxon>Bacteria</taxon>
        <taxon>Bacillati</taxon>
        <taxon>Bacillota</taxon>
        <taxon>Clostridia</taxon>
        <taxon>Lachnospirales</taxon>
        <taxon>Lachnospiraceae</taxon>
        <taxon>Candidatus Galacturonatibacter</taxon>
    </lineage>
</organism>
<dbReference type="Pfam" id="PF16226">
    <property type="entry name" value="DUF4885"/>
    <property type="match status" value="1"/>
</dbReference>
<comment type="caution">
    <text evidence="1">The sequence shown here is derived from an EMBL/GenBank/DDBJ whole genome shotgun (WGS) entry which is preliminary data.</text>
</comment>
<dbReference type="Proteomes" id="UP000461768">
    <property type="component" value="Unassembled WGS sequence"/>
</dbReference>
<dbReference type="RefSeq" id="WP_151145968.1">
    <property type="nucleotide sequence ID" value="NZ_WAGX01000005.1"/>
</dbReference>
<dbReference type="InterPro" id="IPR032617">
    <property type="entry name" value="DUF4885"/>
</dbReference>
<reference evidence="1 2" key="1">
    <citation type="submission" date="2019-09" db="EMBL/GenBank/DDBJ databases">
        <authorList>
            <person name="Valk L.C."/>
        </authorList>
    </citation>
    <scope>NUCLEOTIDE SEQUENCE [LARGE SCALE GENOMIC DNA]</scope>
    <source>
        <strain evidence="1">GalUA</strain>
    </source>
</reference>
<protein>
    <submittedName>
        <fullName evidence="1">DUF4885 domain-containing protein</fullName>
    </submittedName>
</protein>
<gene>
    <name evidence="1" type="ORF">F7O84_13100</name>
</gene>